<reference evidence="4" key="1">
    <citation type="submission" date="2024-06" db="EMBL/GenBank/DDBJ databases">
        <title>The genome sequences of Kitasatospora sp. strain HUAS MG31.</title>
        <authorList>
            <person name="Mo P."/>
        </authorList>
    </citation>
    <scope>NUCLEOTIDE SEQUENCE</scope>
    <source>
        <strain evidence="4">HUAS MG31</strain>
    </source>
</reference>
<protein>
    <submittedName>
        <fullName evidence="4">ABC transporter substrate-binding protein</fullName>
    </submittedName>
</protein>
<name>A0AAU8JZW7_9ACTN</name>
<sequence length="303" mass="31361">MRVRPTVRTGLAGTAAAVAGSLLLAGCGSDAPAAEQKLHDRLPASVKSSGVLRIGAELNYPPVDFKDDSGKPAGLDPDLAEAIGKELGVKVQFVDTAFDKLLPGLSTNEFDLVMSGMSDNRQRREGTDEAGKQIHPGVDFVDYFIAGTSIVVPKGNPKGVNSLDDLCGQTVALQRGTTQATVIQRQTAACEKVKKPLGIKLTDSDADALTLVAGGKAAADLSDFPVAAGVAQKGFGGAQFQLAGQPLQSGPFGMAVAKSNEQLRDTLAKALDQVIRSGEYEKILTKWGVTAGAAQNAVVNGGF</sequence>
<feature type="signal peptide" evidence="2">
    <location>
        <begin position="1"/>
        <end position="33"/>
    </location>
</feature>
<feature type="chain" id="PRO_5043605439" evidence="2">
    <location>
        <begin position="34"/>
        <end position="303"/>
    </location>
</feature>
<dbReference type="KEGG" id="kcm:ABWK59_21795"/>
<dbReference type="InterPro" id="IPR001638">
    <property type="entry name" value="Solute-binding_3/MltF_N"/>
</dbReference>
<dbReference type="EMBL" id="CP159872">
    <property type="protein sequence ID" value="XCM81356.1"/>
    <property type="molecule type" value="Genomic_DNA"/>
</dbReference>
<proteinExistence type="predicted"/>
<keyword evidence="1 2" id="KW-0732">Signal</keyword>
<dbReference type="SMART" id="SM00062">
    <property type="entry name" value="PBPb"/>
    <property type="match status" value="1"/>
</dbReference>
<evidence type="ECO:0000259" key="3">
    <source>
        <dbReference type="SMART" id="SM00062"/>
    </source>
</evidence>
<evidence type="ECO:0000256" key="1">
    <source>
        <dbReference type="ARBA" id="ARBA00022729"/>
    </source>
</evidence>
<organism evidence="4">
    <name type="scientific">Kitasatospora camelliae</name>
    <dbReference type="NCBI Taxonomy" id="3156397"/>
    <lineage>
        <taxon>Bacteria</taxon>
        <taxon>Bacillati</taxon>
        <taxon>Actinomycetota</taxon>
        <taxon>Actinomycetes</taxon>
        <taxon>Kitasatosporales</taxon>
        <taxon>Streptomycetaceae</taxon>
        <taxon>Kitasatospora</taxon>
    </lineage>
</organism>
<dbReference type="PANTHER" id="PTHR35936:SF17">
    <property type="entry name" value="ARGININE-BINDING EXTRACELLULAR PROTEIN ARTP"/>
    <property type="match status" value="1"/>
</dbReference>
<dbReference type="RefSeq" id="WP_354642291.1">
    <property type="nucleotide sequence ID" value="NZ_CP159872.1"/>
</dbReference>
<dbReference type="PANTHER" id="PTHR35936">
    <property type="entry name" value="MEMBRANE-BOUND LYTIC MUREIN TRANSGLYCOSYLASE F"/>
    <property type="match status" value="1"/>
</dbReference>
<dbReference type="CDD" id="cd01004">
    <property type="entry name" value="PBP2_MidA_like"/>
    <property type="match status" value="1"/>
</dbReference>
<dbReference type="Gene3D" id="3.40.190.10">
    <property type="entry name" value="Periplasmic binding protein-like II"/>
    <property type="match status" value="2"/>
</dbReference>
<dbReference type="SUPFAM" id="SSF53850">
    <property type="entry name" value="Periplasmic binding protein-like II"/>
    <property type="match status" value="1"/>
</dbReference>
<feature type="domain" description="Solute-binding protein family 3/N-terminal" evidence="3">
    <location>
        <begin position="51"/>
        <end position="291"/>
    </location>
</feature>
<evidence type="ECO:0000313" key="4">
    <source>
        <dbReference type="EMBL" id="XCM81356.1"/>
    </source>
</evidence>
<dbReference type="AlphaFoldDB" id="A0AAU8JZW7"/>
<evidence type="ECO:0000256" key="2">
    <source>
        <dbReference type="SAM" id="SignalP"/>
    </source>
</evidence>
<gene>
    <name evidence="4" type="ORF">ABWK59_21795</name>
</gene>
<dbReference type="Pfam" id="PF00497">
    <property type="entry name" value="SBP_bac_3"/>
    <property type="match status" value="1"/>
</dbReference>
<dbReference type="PROSITE" id="PS51257">
    <property type="entry name" value="PROKAR_LIPOPROTEIN"/>
    <property type="match status" value="1"/>
</dbReference>
<accession>A0AAU8JZW7</accession>